<protein>
    <submittedName>
        <fullName evidence="1">Uncharacterized protein</fullName>
    </submittedName>
</protein>
<dbReference type="EMBL" id="GBXM01040090">
    <property type="protein sequence ID" value="JAH68487.1"/>
    <property type="molecule type" value="Transcribed_RNA"/>
</dbReference>
<reference evidence="1" key="1">
    <citation type="submission" date="2014-11" db="EMBL/GenBank/DDBJ databases">
        <authorList>
            <person name="Amaro Gonzalez C."/>
        </authorList>
    </citation>
    <scope>NUCLEOTIDE SEQUENCE</scope>
</reference>
<evidence type="ECO:0000313" key="1">
    <source>
        <dbReference type="EMBL" id="JAH68487.1"/>
    </source>
</evidence>
<reference evidence="1" key="2">
    <citation type="journal article" date="2015" name="Fish Shellfish Immunol.">
        <title>Early steps in the European eel (Anguilla anguilla)-Vibrio vulnificus interaction in the gills: Role of the RtxA13 toxin.</title>
        <authorList>
            <person name="Callol A."/>
            <person name="Pajuelo D."/>
            <person name="Ebbesson L."/>
            <person name="Teles M."/>
            <person name="MacKenzie S."/>
            <person name="Amaro C."/>
        </authorList>
    </citation>
    <scope>NUCLEOTIDE SEQUENCE</scope>
</reference>
<sequence length="16" mass="1878">MACFSKQQIMHLQLSI</sequence>
<name>A0A0E9URP4_ANGAN</name>
<dbReference type="AlphaFoldDB" id="A0A0E9URP4"/>
<organism evidence="1">
    <name type="scientific">Anguilla anguilla</name>
    <name type="common">European freshwater eel</name>
    <name type="synonym">Muraena anguilla</name>
    <dbReference type="NCBI Taxonomy" id="7936"/>
    <lineage>
        <taxon>Eukaryota</taxon>
        <taxon>Metazoa</taxon>
        <taxon>Chordata</taxon>
        <taxon>Craniata</taxon>
        <taxon>Vertebrata</taxon>
        <taxon>Euteleostomi</taxon>
        <taxon>Actinopterygii</taxon>
        <taxon>Neopterygii</taxon>
        <taxon>Teleostei</taxon>
        <taxon>Anguilliformes</taxon>
        <taxon>Anguillidae</taxon>
        <taxon>Anguilla</taxon>
    </lineage>
</organism>
<proteinExistence type="predicted"/>
<accession>A0A0E9URP4</accession>